<evidence type="ECO:0000256" key="4">
    <source>
        <dbReference type="ARBA" id="ARBA00022840"/>
    </source>
</evidence>
<organism evidence="9 10">
    <name type="scientific">Romanomermis culicivorax</name>
    <name type="common">Nematode worm</name>
    <dbReference type="NCBI Taxonomy" id="13658"/>
    <lineage>
        <taxon>Eukaryota</taxon>
        <taxon>Metazoa</taxon>
        <taxon>Ecdysozoa</taxon>
        <taxon>Nematoda</taxon>
        <taxon>Enoplea</taxon>
        <taxon>Dorylaimia</taxon>
        <taxon>Mermithida</taxon>
        <taxon>Mermithoidea</taxon>
        <taxon>Mermithidae</taxon>
        <taxon>Romanomermis</taxon>
    </lineage>
</organism>
<dbReference type="WBParaSite" id="nRc.2.0.1.t04187-RA">
    <property type="protein sequence ID" value="nRc.2.0.1.t04187-RA"/>
    <property type="gene ID" value="nRc.2.0.1.g04187"/>
</dbReference>
<dbReference type="GO" id="GO:0005789">
    <property type="term" value="C:endoplasmic reticulum membrane"/>
    <property type="evidence" value="ECO:0007669"/>
    <property type="project" value="TreeGrafter"/>
</dbReference>
<dbReference type="InterPro" id="IPR023298">
    <property type="entry name" value="ATPase_P-typ_TM_dom_sf"/>
</dbReference>
<keyword evidence="3" id="KW-0547">Nucleotide-binding</keyword>
<evidence type="ECO:0000256" key="1">
    <source>
        <dbReference type="ARBA" id="ARBA00004141"/>
    </source>
</evidence>
<keyword evidence="6" id="KW-1278">Translocase</keyword>
<name>A0A915HS31_ROMCU</name>
<feature type="domain" description="P-type ATPase A" evidence="8">
    <location>
        <begin position="170"/>
        <end position="230"/>
    </location>
</feature>
<comment type="subcellular location">
    <subcellularLocation>
        <location evidence="1">Membrane</location>
        <topology evidence="1">Multi-pass membrane protein</topology>
    </subcellularLocation>
</comment>
<evidence type="ECO:0000313" key="10">
    <source>
        <dbReference type="WBParaSite" id="nRc.2.0.1.t04187-RA"/>
    </source>
</evidence>
<evidence type="ECO:0000259" key="8">
    <source>
        <dbReference type="Pfam" id="PF00122"/>
    </source>
</evidence>
<dbReference type="InterPro" id="IPR008250">
    <property type="entry name" value="ATPase_P-typ_transduc_dom_A_sf"/>
</dbReference>
<dbReference type="Gene3D" id="2.70.150.10">
    <property type="entry name" value="Calcium-transporting ATPase, cytoplasmic transduction domain A"/>
    <property type="match status" value="1"/>
</dbReference>
<dbReference type="GO" id="GO:0006874">
    <property type="term" value="P:intracellular calcium ion homeostasis"/>
    <property type="evidence" value="ECO:0007669"/>
    <property type="project" value="TreeGrafter"/>
</dbReference>
<keyword evidence="5" id="KW-0460">Magnesium</keyword>
<dbReference type="GO" id="GO:0005524">
    <property type="term" value="F:ATP binding"/>
    <property type="evidence" value="ECO:0007669"/>
    <property type="project" value="UniProtKB-KW"/>
</dbReference>
<dbReference type="GO" id="GO:0046872">
    <property type="term" value="F:metal ion binding"/>
    <property type="evidence" value="ECO:0007669"/>
    <property type="project" value="UniProtKB-KW"/>
</dbReference>
<dbReference type="Proteomes" id="UP000887565">
    <property type="component" value="Unplaced"/>
</dbReference>
<evidence type="ECO:0000313" key="9">
    <source>
        <dbReference type="Proteomes" id="UP000887565"/>
    </source>
</evidence>
<dbReference type="SUPFAM" id="SSF81653">
    <property type="entry name" value="Calcium ATPase, transduction domain A"/>
    <property type="match status" value="1"/>
</dbReference>
<sequence length="230" mass="26485">MQSDLSKATVARVSPTPNNGSSEIVPLHSHKTKDGRDVIWFEFQKVKYSADISEKKSFQSIQFPINESMSFYQNWKGLESDNVILSAIENYGVNKMEMVVPTFLELFKERATAPFFVFQVFCVSLWCIDEYWYYSVFTLCMLITFEATMVKQQLKYMVEIRNMGNLPYAINVYRNKRWNRISSDQVVAGDIISIGRSQNETLVPCDLLLLRGSCIVDESMLTGESIPQMK</sequence>
<accession>A0A915HS31</accession>
<dbReference type="Pfam" id="PF00122">
    <property type="entry name" value="E1-E2_ATPase"/>
    <property type="match status" value="1"/>
</dbReference>
<reference evidence="10" key="1">
    <citation type="submission" date="2022-11" db="UniProtKB">
        <authorList>
            <consortium name="WormBaseParasite"/>
        </authorList>
    </citation>
    <scope>IDENTIFICATION</scope>
</reference>
<dbReference type="PANTHER" id="PTHR45630:SF7">
    <property type="entry name" value="ENDOPLASMIC RETICULUM TRANSMEMBRANE HELIX TRANSLOCASE"/>
    <property type="match status" value="1"/>
</dbReference>
<keyword evidence="9" id="KW-1185">Reference proteome</keyword>
<dbReference type="SUPFAM" id="SSF81665">
    <property type="entry name" value="Calcium ATPase, transmembrane domain M"/>
    <property type="match status" value="1"/>
</dbReference>
<dbReference type="InterPro" id="IPR006544">
    <property type="entry name" value="P-type_TPase_V"/>
</dbReference>
<proteinExistence type="predicted"/>
<evidence type="ECO:0000256" key="6">
    <source>
        <dbReference type="ARBA" id="ARBA00022967"/>
    </source>
</evidence>
<evidence type="ECO:0000256" key="3">
    <source>
        <dbReference type="ARBA" id="ARBA00022741"/>
    </source>
</evidence>
<dbReference type="OMA" id="ITFEATM"/>
<evidence type="ECO:0000256" key="7">
    <source>
        <dbReference type="SAM" id="MobiDB-lite"/>
    </source>
</evidence>
<dbReference type="GO" id="GO:0015662">
    <property type="term" value="F:P-type ion transporter activity"/>
    <property type="evidence" value="ECO:0007669"/>
    <property type="project" value="TreeGrafter"/>
</dbReference>
<dbReference type="GO" id="GO:0019829">
    <property type="term" value="F:ATPase-coupled monoatomic cation transmembrane transporter activity"/>
    <property type="evidence" value="ECO:0007669"/>
    <property type="project" value="TreeGrafter"/>
</dbReference>
<evidence type="ECO:0000256" key="5">
    <source>
        <dbReference type="ARBA" id="ARBA00022842"/>
    </source>
</evidence>
<dbReference type="InterPro" id="IPR059000">
    <property type="entry name" value="ATPase_P-type_domA"/>
</dbReference>
<feature type="region of interest" description="Disordered" evidence="7">
    <location>
        <begin position="1"/>
        <end position="28"/>
    </location>
</feature>
<keyword evidence="4" id="KW-0067">ATP-binding</keyword>
<keyword evidence="2" id="KW-0479">Metal-binding</keyword>
<dbReference type="AlphaFoldDB" id="A0A915HS31"/>
<protein>
    <recommendedName>
        <fullName evidence="8">P-type ATPase A domain-containing protein</fullName>
    </recommendedName>
</protein>
<evidence type="ECO:0000256" key="2">
    <source>
        <dbReference type="ARBA" id="ARBA00022723"/>
    </source>
</evidence>
<dbReference type="PANTHER" id="PTHR45630">
    <property type="entry name" value="CATION-TRANSPORTING ATPASE-RELATED"/>
    <property type="match status" value="1"/>
</dbReference>